<organism evidence="2 3">
    <name type="scientific">Pseudonocardia adelaidensis</name>
    <dbReference type="NCBI Taxonomy" id="648754"/>
    <lineage>
        <taxon>Bacteria</taxon>
        <taxon>Bacillati</taxon>
        <taxon>Actinomycetota</taxon>
        <taxon>Actinomycetes</taxon>
        <taxon>Pseudonocardiales</taxon>
        <taxon>Pseudonocardiaceae</taxon>
        <taxon>Pseudonocardia</taxon>
    </lineage>
</organism>
<comment type="caution">
    <text evidence="2">The sequence shown here is derived from an EMBL/GenBank/DDBJ whole genome shotgun (WGS) entry which is preliminary data.</text>
</comment>
<dbReference type="Gene3D" id="2.40.50.1020">
    <property type="entry name" value="LytTr DNA-binding domain"/>
    <property type="match status" value="1"/>
</dbReference>
<evidence type="ECO:0000313" key="3">
    <source>
        <dbReference type="Proteomes" id="UP001500804"/>
    </source>
</evidence>
<name>A0ABP9NB78_9PSEU</name>
<protein>
    <submittedName>
        <fullName evidence="2">DNA-binding protein</fullName>
    </submittedName>
</protein>
<dbReference type="Proteomes" id="UP001500804">
    <property type="component" value="Unassembled WGS sequence"/>
</dbReference>
<dbReference type="PROSITE" id="PS50930">
    <property type="entry name" value="HTH_LYTTR"/>
    <property type="match status" value="1"/>
</dbReference>
<evidence type="ECO:0000259" key="1">
    <source>
        <dbReference type="PROSITE" id="PS50930"/>
    </source>
</evidence>
<keyword evidence="2" id="KW-0238">DNA-binding</keyword>
<dbReference type="InterPro" id="IPR029016">
    <property type="entry name" value="GAF-like_dom_sf"/>
</dbReference>
<feature type="domain" description="HTH LytTR-type" evidence="1">
    <location>
        <begin position="404"/>
        <end position="506"/>
    </location>
</feature>
<dbReference type="PANTHER" id="PTHR37299">
    <property type="entry name" value="TRANSCRIPTIONAL REGULATOR-RELATED"/>
    <property type="match status" value="1"/>
</dbReference>
<reference evidence="3" key="1">
    <citation type="journal article" date="2019" name="Int. J. Syst. Evol. Microbiol.">
        <title>The Global Catalogue of Microorganisms (GCM) 10K type strain sequencing project: providing services to taxonomists for standard genome sequencing and annotation.</title>
        <authorList>
            <consortium name="The Broad Institute Genomics Platform"/>
            <consortium name="The Broad Institute Genome Sequencing Center for Infectious Disease"/>
            <person name="Wu L."/>
            <person name="Ma J."/>
        </authorList>
    </citation>
    <scope>NUCLEOTIDE SEQUENCE [LARGE SCALE GENOMIC DNA]</scope>
    <source>
        <strain evidence="3">JCM 18302</strain>
    </source>
</reference>
<dbReference type="Pfam" id="PF04397">
    <property type="entry name" value="LytTR"/>
    <property type="match status" value="1"/>
</dbReference>
<accession>A0ABP9NB78</accession>
<gene>
    <name evidence="2" type="ORF">GCM10023320_09760</name>
</gene>
<dbReference type="SMART" id="SM00850">
    <property type="entry name" value="LytTR"/>
    <property type="match status" value="1"/>
</dbReference>
<dbReference type="EMBL" id="BAABJO010000003">
    <property type="protein sequence ID" value="GAA5113703.1"/>
    <property type="molecule type" value="Genomic_DNA"/>
</dbReference>
<proteinExistence type="predicted"/>
<dbReference type="Gene3D" id="3.30.450.40">
    <property type="match status" value="1"/>
</dbReference>
<sequence length="506" mass="54379">MIKREVRHTVPGCGRLGGDGWWAPRGGCRAAPATDQGRFFGMSDGHRHNVAPVSTGKGSVFAAWEQFVQGEDHVRGVRPEVLLSWHRCRERYRVDPHLTEAPRAAARSDHSLEQDVVFTQLGGLAAGVAREVEGRNGIVTVADATGRILATWGDQATVARAADANLATWSCWSESTAGTNGMGTALETHGPVLIRGAEHWCQAFHGWACAGIAVRDVVTREPIAVLNISCWRTPLPEVTGRWLSHAVAQTQGALKGRARESAAELIAAFAQAKGRGITAVAAVDTGGKVVIADERAGLLMGVPADTPAVEPAIRWHTCLPDLIRVAVYATARAEKDPDWVGSTQVYTHLADEPSPVAIRPVFFAGQLAGHLIVLGASDDGHPLPAGAPTIPSDMPMRRVVAVRGDRMVLLRLPEVCFAESDGNDVWLFTDQGRLRAASPGLDKLAGELGDAGFLRVHRRYVVNLSRIREIERGFKNELFLVMDGSTNDVVPVSRRNTPAVRDALGL</sequence>
<dbReference type="GO" id="GO:0003677">
    <property type="term" value="F:DNA binding"/>
    <property type="evidence" value="ECO:0007669"/>
    <property type="project" value="UniProtKB-KW"/>
</dbReference>
<dbReference type="InterPro" id="IPR007492">
    <property type="entry name" value="LytTR_DNA-bd_dom"/>
</dbReference>
<keyword evidence="3" id="KW-1185">Reference proteome</keyword>
<dbReference type="InterPro" id="IPR046947">
    <property type="entry name" value="LytR-like"/>
</dbReference>
<dbReference type="PANTHER" id="PTHR37299:SF1">
    <property type="entry name" value="STAGE 0 SPORULATION PROTEIN A HOMOLOG"/>
    <property type="match status" value="1"/>
</dbReference>
<evidence type="ECO:0000313" key="2">
    <source>
        <dbReference type="EMBL" id="GAA5113703.1"/>
    </source>
</evidence>